<feature type="zinc finger region" description="C3H1-type" evidence="2">
    <location>
        <begin position="391"/>
        <end position="423"/>
    </location>
</feature>
<dbReference type="EMBL" id="KE145370">
    <property type="protein sequence ID" value="EPE27092.1"/>
    <property type="molecule type" value="Genomic_DNA"/>
</dbReference>
<feature type="compositionally biased region" description="Basic and acidic residues" evidence="3">
    <location>
        <begin position="349"/>
        <end position="368"/>
    </location>
</feature>
<comment type="subunit">
    <text evidence="1">Component of the NuA4 histone acetyltransferase complex.</text>
</comment>
<dbReference type="GO" id="GO:0006338">
    <property type="term" value="P:chromatin remodeling"/>
    <property type="evidence" value="ECO:0007669"/>
    <property type="project" value="UniProtKB-ARBA"/>
</dbReference>
<dbReference type="PROSITE" id="PS50103">
    <property type="entry name" value="ZF_C3H1"/>
    <property type="match status" value="4"/>
</dbReference>
<feature type="domain" description="C3H1-type" evidence="5">
    <location>
        <begin position="552"/>
        <end position="575"/>
    </location>
</feature>
<proteinExistence type="predicted"/>
<dbReference type="SUPFAM" id="SSF54160">
    <property type="entry name" value="Chromo domain-like"/>
    <property type="match status" value="1"/>
</dbReference>
<feature type="region of interest" description="Disordered" evidence="3">
    <location>
        <begin position="1278"/>
        <end position="1298"/>
    </location>
</feature>
<dbReference type="STRING" id="1116229.S3CKN2"/>
<feature type="region of interest" description="Disordered" evidence="3">
    <location>
        <begin position="450"/>
        <end position="488"/>
    </location>
</feature>
<dbReference type="GeneID" id="19462062"/>
<organism evidence="6 7">
    <name type="scientific">Glarea lozoyensis (strain ATCC 20868 / MF5171)</name>
    <dbReference type="NCBI Taxonomy" id="1116229"/>
    <lineage>
        <taxon>Eukaryota</taxon>
        <taxon>Fungi</taxon>
        <taxon>Dikarya</taxon>
        <taxon>Ascomycota</taxon>
        <taxon>Pezizomycotina</taxon>
        <taxon>Leotiomycetes</taxon>
        <taxon>Helotiales</taxon>
        <taxon>Helotiaceae</taxon>
        <taxon>Glarea</taxon>
    </lineage>
</organism>
<protein>
    <submittedName>
        <fullName evidence="6">Chromo</fullName>
    </submittedName>
</protein>
<reference evidence="6 7" key="1">
    <citation type="journal article" date="2013" name="BMC Genomics">
        <title>Genomics-driven discovery of the pneumocandin biosynthetic gene cluster in the fungus Glarea lozoyensis.</title>
        <authorList>
            <person name="Chen L."/>
            <person name="Yue Q."/>
            <person name="Zhang X."/>
            <person name="Xiang M."/>
            <person name="Wang C."/>
            <person name="Li S."/>
            <person name="Che Y."/>
            <person name="Ortiz-Lopez F.J."/>
            <person name="Bills G.F."/>
            <person name="Liu X."/>
            <person name="An Z."/>
        </authorList>
    </citation>
    <scope>NUCLEOTIDE SEQUENCE [LARGE SCALE GENOMIC DNA]</scope>
    <source>
        <strain evidence="7">ATCC 20868 / MF5171</strain>
    </source>
</reference>
<keyword evidence="7" id="KW-1185">Reference proteome</keyword>
<dbReference type="InterPro" id="IPR000953">
    <property type="entry name" value="Chromo/chromo_shadow_dom"/>
</dbReference>
<dbReference type="HOGENOM" id="CLU_248714_0_0_1"/>
<evidence type="ECO:0000259" key="4">
    <source>
        <dbReference type="PROSITE" id="PS50013"/>
    </source>
</evidence>
<dbReference type="RefSeq" id="XP_008086282.1">
    <property type="nucleotide sequence ID" value="XM_008088091.1"/>
</dbReference>
<feature type="domain" description="C3H1-type" evidence="5">
    <location>
        <begin position="391"/>
        <end position="423"/>
    </location>
</feature>
<dbReference type="InterPro" id="IPR023780">
    <property type="entry name" value="Chromo_domain"/>
</dbReference>
<feature type="compositionally biased region" description="Polar residues" evidence="3">
    <location>
        <begin position="208"/>
        <end position="225"/>
    </location>
</feature>
<evidence type="ECO:0000313" key="6">
    <source>
        <dbReference type="EMBL" id="EPE27092.1"/>
    </source>
</evidence>
<evidence type="ECO:0000256" key="3">
    <source>
        <dbReference type="SAM" id="MobiDB-lite"/>
    </source>
</evidence>
<keyword evidence="2" id="KW-0479">Metal-binding</keyword>
<accession>S3CKN2</accession>
<evidence type="ECO:0000259" key="5">
    <source>
        <dbReference type="PROSITE" id="PS50103"/>
    </source>
</evidence>
<evidence type="ECO:0000256" key="2">
    <source>
        <dbReference type="PROSITE-ProRule" id="PRU00723"/>
    </source>
</evidence>
<dbReference type="CDD" id="cd18966">
    <property type="entry name" value="chromodomain"/>
    <property type="match status" value="1"/>
</dbReference>
<dbReference type="InterPro" id="IPR000571">
    <property type="entry name" value="Znf_CCCH"/>
</dbReference>
<dbReference type="OrthoDB" id="436852at2759"/>
<feature type="zinc finger region" description="C3H1-type" evidence="2">
    <location>
        <begin position="552"/>
        <end position="575"/>
    </location>
</feature>
<evidence type="ECO:0000256" key="1">
    <source>
        <dbReference type="ARBA" id="ARBA00011353"/>
    </source>
</evidence>
<feature type="compositionally biased region" description="Polar residues" evidence="3">
    <location>
        <begin position="1379"/>
        <end position="1398"/>
    </location>
</feature>
<dbReference type="GO" id="GO:0008270">
    <property type="term" value="F:zinc ion binding"/>
    <property type="evidence" value="ECO:0007669"/>
    <property type="project" value="UniProtKB-KW"/>
</dbReference>
<feature type="region of interest" description="Disordered" evidence="3">
    <location>
        <begin position="163"/>
        <end position="305"/>
    </location>
</feature>
<dbReference type="SMART" id="SM00356">
    <property type="entry name" value="ZnF_C3H1"/>
    <property type="match status" value="4"/>
</dbReference>
<feature type="region of interest" description="Disordered" evidence="3">
    <location>
        <begin position="320"/>
        <end position="388"/>
    </location>
</feature>
<dbReference type="Gene3D" id="4.10.1000.10">
    <property type="entry name" value="Zinc finger, CCCH-type"/>
    <property type="match status" value="2"/>
</dbReference>
<dbReference type="Pfam" id="PF00385">
    <property type="entry name" value="Chromo"/>
    <property type="match status" value="1"/>
</dbReference>
<dbReference type="eggNOG" id="ENOG502STGS">
    <property type="taxonomic scope" value="Eukaryota"/>
</dbReference>
<dbReference type="PROSITE" id="PS50013">
    <property type="entry name" value="CHROMO_2"/>
    <property type="match status" value="1"/>
</dbReference>
<feature type="region of interest" description="Disordered" evidence="3">
    <location>
        <begin position="627"/>
        <end position="656"/>
    </location>
</feature>
<feature type="region of interest" description="Disordered" evidence="3">
    <location>
        <begin position="1"/>
        <end position="36"/>
    </location>
</feature>
<feature type="compositionally biased region" description="Polar residues" evidence="3">
    <location>
        <begin position="1289"/>
        <end position="1298"/>
    </location>
</feature>
<feature type="region of interest" description="Disordered" evidence="3">
    <location>
        <begin position="1352"/>
        <end position="1398"/>
    </location>
</feature>
<feature type="domain" description="C3H1-type" evidence="5">
    <location>
        <begin position="499"/>
        <end position="522"/>
    </location>
</feature>
<dbReference type="Proteomes" id="UP000016922">
    <property type="component" value="Unassembled WGS sequence"/>
</dbReference>
<name>S3CKN2_GLAL2</name>
<keyword evidence="2" id="KW-0862">Zinc</keyword>
<dbReference type="OMA" id="DTGIHAG"/>
<feature type="zinc finger region" description="C3H1-type" evidence="2">
    <location>
        <begin position="581"/>
        <end position="609"/>
    </location>
</feature>
<dbReference type="KEGG" id="glz:GLAREA_03006"/>
<dbReference type="SMART" id="SM00298">
    <property type="entry name" value="CHROMO"/>
    <property type="match status" value="1"/>
</dbReference>
<sequence>MFAAAISRQKAASKSSIDDDDDNISLTSTQESEYSSDHEFAVERILAEKKEKGGKRYLLEWADYPIERAAWEPEDSIVDLSMLQTWKTRKSREASGIEKPFDVEGYEAKLKKLKQEKEARIARRQFKRSQLGIANRHTEEGQDESDEEAIVADPVHAIADGKAAVPHQRATHSNSNALVSGLDPKMPQITSRLVKSPTRQERLAAVSGPSSKTNSNVETSTSKRATFNIPKAPPVAPRPKPVRAVSLSEPARSNGQVPAGRSKGAPPGSLSIPKNPKNVFAKRSVTKRRPTLLENSSDPSKQTKHFTNMRVVRKAELAGRDRDIAPDPTAIGGLFKPGDNPKLQPIKSADIRRPPVNIYDRRDSRPGDDNTSDAVDPQGSRRPSNPIDLPGTGKKICYFWNLHKGADMACSKGINCFYLHDYMPGASIAEPPPGHSKALKQVDGPFDYSAESDLTADIDPQPEGLSYSPSGDVEESSKQYTSEPLPTDGERTKGTFALICWYWHKDGRCIKHSNCDFLHTNDSRFPLSIPSKYPGNQLPPIGYAPKTHKYGRCPFWVNKNACIYSNNCQFLHSDDSSIPVAKMPETCKYWNHGKCKFTAEKCMYLHENLSLARAPGTEDFHRLEDRENAAPPSLSKSTSSDYQKKPAPKKTVSFGPTESATFFDEPEIMSNASEPTEDLTNFDAKHSTETIAMPPKVLKKVSVDDYRRKGALKVLKDRRKMVLFGGSGDQQAVPLDVGELGPDTKWRGAFAALSDIKLDIKCVHGDISTQFQIGRHRVIWDGSLVPFDMDDFSVSNVVDKVASQMKLLSSGLLACLPEFNILVYPNAAEEWNFLSENPYPEEVRLRYILFCSDFDISSFDALRTTVPQTSPKVSRVSYRKSLVETVHGLSRDRLRIPGKKEPSPNFYLMFPTYAKDVSQFFANYLEASFSACKVYNSDVEGSWKSFINLPSGTVIIHGSIADELDELPYLQSMLRSSGRQFQFFYVTGLKGNSLTFPSLLSPLYQDQNYMSIEEPANSNIGKIGLERLFPHGGVIFLTPSFLAAEPERTYEVLCWFFGKTAGHGKIDKATPGTWKIALCWDFIGYMHGLAIAKSEERDRFLEENHDNPSKDAEASERGLGYENCLTRFKIHGFLNEVYARGELKSVKQHNSYDSDCTVDFYNDPVVCLGQPWTGVDHDDEKLLTEMFAAWSLSRLDILRRFVVMGTGPKSILKARRLKLVVAGTDCPRQTPLHTQTSRLSTSAKDPEFSLNREPVKTSAVGMTSQKQNALAIAARLGSQHSKNPPDVGTSPTSNNANNLMDIDSEILHLIASARPPDTRLRLVTSDAPFNEPYAASPSSGSISARPRFSPALSSEAVETHNRFSKNPRSSPKPVVATNRADTTLSTPASNAGSRVVSNAASPVRRSSLADIMPMDIDSDLLFMPPETEGEADMMDLDTTLLLDDAKEQQPETEYKMLQFEGTKTWYERTKLARGGLMWEHLAVMSLEDWGAFGKWVSLKH</sequence>
<feature type="domain" description="Chromo" evidence="4">
    <location>
        <begin position="40"/>
        <end position="98"/>
    </location>
</feature>
<dbReference type="Gene3D" id="2.40.50.40">
    <property type="match status" value="1"/>
</dbReference>
<feature type="domain" description="C3H1-type" evidence="5">
    <location>
        <begin position="581"/>
        <end position="609"/>
    </location>
</feature>
<gene>
    <name evidence="6" type="ORF">GLAREA_03006</name>
</gene>
<dbReference type="InterPro" id="IPR016197">
    <property type="entry name" value="Chromo-like_dom_sf"/>
</dbReference>
<evidence type="ECO:0000313" key="7">
    <source>
        <dbReference type="Proteomes" id="UP000016922"/>
    </source>
</evidence>
<feature type="zinc finger region" description="C3H1-type" evidence="2">
    <location>
        <begin position="499"/>
        <end position="522"/>
    </location>
</feature>
<keyword evidence="2" id="KW-0863">Zinc-finger</keyword>